<protein>
    <submittedName>
        <fullName evidence="2">Uncharacterized protein</fullName>
    </submittedName>
</protein>
<evidence type="ECO:0000256" key="1">
    <source>
        <dbReference type="SAM" id="Phobius"/>
    </source>
</evidence>
<comment type="caution">
    <text evidence="2">The sequence shown here is derived from an EMBL/GenBank/DDBJ whole genome shotgun (WGS) entry which is preliminary data.</text>
</comment>
<dbReference type="EMBL" id="PKLF01000003">
    <property type="protein sequence ID" value="MBE8611493.1"/>
    <property type="molecule type" value="Genomic_DNA"/>
</dbReference>
<proteinExistence type="predicted"/>
<gene>
    <name evidence="2" type="ORF">CYG68_03570</name>
</gene>
<reference evidence="2" key="1">
    <citation type="submission" date="2017-12" db="EMBL/GenBank/DDBJ databases">
        <title>Genome sequencing and analysis.</title>
        <authorList>
            <person name="Huang Y.-T."/>
        </authorList>
    </citation>
    <scope>NUCLEOTIDE SEQUENCE</scope>
    <source>
        <strain evidence="2">VGH116</strain>
    </source>
</reference>
<name>A0A8I0PSH6_MORMO</name>
<evidence type="ECO:0000313" key="3">
    <source>
        <dbReference type="Proteomes" id="UP000650477"/>
    </source>
</evidence>
<evidence type="ECO:0000313" key="2">
    <source>
        <dbReference type="EMBL" id="MBE8611493.1"/>
    </source>
</evidence>
<dbReference type="Proteomes" id="UP000650477">
    <property type="component" value="Unassembled WGS sequence"/>
</dbReference>
<keyword evidence="1" id="KW-1133">Transmembrane helix</keyword>
<keyword evidence="1" id="KW-0812">Transmembrane</keyword>
<sequence length="60" mass="6956">MNFTRFKQNVRQWWSGHREGLLSILSDILQIISKTCGLYLYALVVGMGLTMGFFIIVLYL</sequence>
<feature type="transmembrane region" description="Helical" evidence="1">
    <location>
        <begin position="38"/>
        <end position="59"/>
    </location>
</feature>
<keyword evidence="1" id="KW-0472">Membrane</keyword>
<dbReference type="AlphaFoldDB" id="A0A8I0PSH6"/>
<accession>A0A8I0PSH6</accession>
<organism evidence="2 3">
    <name type="scientific">Morganella morganii</name>
    <name type="common">Proteus morganii</name>
    <dbReference type="NCBI Taxonomy" id="582"/>
    <lineage>
        <taxon>Bacteria</taxon>
        <taxon>Pseudomonadati</taxon>
        <taxon>Pseudomonadota</taxon>
        <taxon>Gammaproteobacteria</taxon>
        <taxon>Enterobacterales</taxon>
        <taxon>Morganellaceae</taxon>
        <taxon>Morganella</taxon>
    </lineage>
</organism>